<reference evidence="2" key="2">
    <citation type="journal article" date="2017" name="Nat. Plants">
        <title>The Aegilops tauschii genome reveals multiple impacts of transposons.</title>
        <authorList>
            <person name="Zhao G."/>
            <person name="Zou C."/>
            <person name="Li K."/>
            <person name="Wang K."/>
            <person name="Li T."/>
            <person name="Gao L."/>
            <person name="Zhang X."/>
            <person name="Wang H."/>
            <person name="Yang Z."/>
            <person name="Liu X."/>
            <person name="Jiang W."/>
            <person name="Mao L."/>
            <person name="Kong X."/>
            <person name="Jiao Y."/>
            <person name="Jia J."/>
        </authorList>
    </citation>
    <scope>NUCLEOTIDE SEQUENCE [LARGE SCALE GENOMIC DNA]</scope>
    <source>
        <strain evidence="2">cv. AL8/78</strain>
    </source>
</reference>
<proteinExistence type="predicted"/>
<dbReference type="Gramene" id="AET2Gv20544100.1">
    <property type="protein sequence ID" value="AET2Gv20544100.1"/>
    <property type="gene ID" value="AET2Gv20544100"/>
</dbReference>
<reference evidence="1" key="4">
    <citation type="submission" date="2019-03" db="UniProtKB">
        <authorList>
            <consortium name="EnsemblPlants"/>
        </authorList>
    </citation>
    <scope>IDENTIFICATION</scope>
</reference>
<sequence>MRDYFDPNLTYPEKYFRRRFQMHTSLFLTIAKAVEKYDDWFKLRRHACGEISASPLMKCIAAVRFLAYGCSADAIDDYVRIEEDTILEAVGRFTKAVIDVFGPEYLRAPNEEDTERLMAASEERG</sequence>
<evidence type="ECO:0000313" key="1">
    <source>
        <dbReference type="EnsemblPlants" id="AET2Gv20544100.1"/>
    </source>
</evidence>
<accession>A0A453BKN0</accession>
<reference evidence="1" key="5">
    <citation type="journal article" date="2021" name="G3 (Bethesda)">
        <title>Aegilops tauschii genome assembly Aet v5.0 features greater sequence contiguity and improved annotation.</title>
        <authorList>
            <person name="Wang L."/>
            <person name="Zhu T."/>
            <person name="Rodriguez J.C."/>
            <person name="Deal K.R."/>
            <person name="Dubcovsky J."/>
            <person name="McGuire P.E."/>
            <person name="Lux T."/>
            <person name="Spannagl M."/>
            <person name="Mayer K.F.X."/>
            <person name="Baldrich P."/>
            <person name="Meyers B.C."/>
            <person name="Huo N."/>
            <person name="Gu Y.Q."/>
            <person name="Zhou H."/>
            <person name="Devos K.M."/>
            <person name="Bennetzen J.L."/>
            <person name="Unver T."/>
            <person name="Budak H."/>
            <person name="Gulick P.J."/>
            <person name="Galiba G."/>
            <person name="Kalapos B."/>
            <person name="Nelson D.R."/>
            <person name="Li P."/>
            <person name="You F.M."/>
            <person name="Luo M.C."/>
            <person name="Dvorak J."/>
        </authorList>
    </citation>
    <scope>NUCLEOTIDE SEQUENCE [LARGE SCALE GENOMIC DNA]</scope>
    <source>
        <strain evidence="1">cv. AL8/78</strain>
    </source>
</reference>
<dbReference type="PANTHER" id="PTHR47150:SF5">
    <property type="entry name" value="OS07G0546750 PROTEIN"/>
    <property type="match status" value="1"/>
</dbReference>
<organism evidence="1 2">
    <name type="scientific">Aegilops tauschii subsp. strangulata</name>
    <name type="common">Goatgrass</name>
    <dbReference type="NCBI Taxonomy" id="200361"/>
    <lineage>
        <taxon>Eukaryota</taxon>
        <taxon>Viridiplantae</taxon>
        <taxon>Streptophyta</taxon>
        <taxon>Embryophyta</taxon>
        <taxon>Tracheophyta</taxon>
        <taxon>Spermatophyta</taxon>
        <taxon>Magnoliopsida</taxon>
        <taxon>Liliopsida</taxon>
        <taxon>Poales</taxon>
        <taxon>Poaceae</taxon>
        <taxon>BOP clade</taxon>
        <taxon>Pooideae</taxon>
        <taxon>Triticodae</taxon>
        <taxon>Triticeae</taxon>
        <taxon>Triticinae</taxon>
        <taxon>Aegilops</taxon>
    </lineage>
</organism>
<reference evidence="1" key="3">
    <citation type="journal article" date="2017" name="Nature">
        <title>Genome sequence of the progenitor of the wheat D genome Aegilops tauschii.</title>
        <authorList>
            <person name="Luo M.C."/>
            <person name="Gu Y.Q."/>
            <person name="Puiu D."/>
            <person name="Wang H."/>
            <person name="Twardziok S.O."/>
            <person name="Deal K.R."/>
            <person name="Huo N."/>
            <person name="Zhu T."/>
            <person name="Wang L."/>
            <person name="Wang Y."/>
            <person name="McGuire P.E."/>
            <person name="Liu S."/>
            <person name="Long H."/>
            <person name="Ramasamy R.K."/>
            <person name="Rodriguez J.C."/>
            <person name="Van S.L."/>
            <person name="Yuan L."/>
            <person name="Wang Z."/>
            <person name="Xia Z."/>
            <person name="Xiao L."/>
            <person name="Anderson O.D."/>
            <person name="Ouyang S."/>
            <person name="Liang Y."/>
            <person name="Zimin A.V."/>
            <person name="Pertea G."/>
            <person name="Qi P."/>
            <person name="Bennetzen J.L."/>
            <person name="Dai X."/>
            <person name="Dawson M.W."/>
            <person name="Muller H.G."/>
            <person name="Kugler K."/>
            <person name="Rivarola-Duarte L."/>
            <person name="Spannagl M."/>
            <person name="Mayer K.F.X."/>
            <person name="Lu F.H."/>
            <person name="Bevan M.W."/>
            <person name="Leroy P."/>
            <person name="Li P."/>
            <person name="You F.M."/>
            <person name="Sun Q."/>
            <person name="Liu Z."/>
            <person name="Lyons E."/>
            <person name="Wicker T."/>
            <person name="Salzberg S.L."/>
            <person name="Devos K.M."/>
            <person name="Dvorak J."/>
        </authorList>
    </citation>
    <scope>NUCLEOTIDE SEQUENCE [LARGE SCALE GENOMIC DNA]</scope>
    <source>
        <strain evidence="1">cv. AL8/78</strain>
    </source>
</reference>
<name>A0A453BKN0_AEGTS</name>
<dbReference type="PANTHER" id="PTHR47150">
    <property type="entry name" value="OS12G0169200 PROTEIN"/>
    <property type="match status" value="1"/>
</dbReference>
<evidence type="ECO:0000313" key="2">
    <source>
        <dbReference type="Proteomes" id="UP000015105"/>
    </source>
</evidence>
<dbReference type="STRING" id="200361.A0A453BKN0"/>
<protein>
    <submittedName>
        <fullName evidence="1">Uncharacterized protein</fullName>
    </submittedName>
</protein>
<dbReference type="Proteomes" id="UP000015105">
    <property type="component" value="Chromosome 2D"/>
</dbReference>
<dbReference type="EnsemblPlants" id="AET2Gv20544100.1">
    <property type="protein sequence ID" value="AET2Gv20544100.1"/>
    <property type="gene ID" value="AET2Gv20544100"/>
</dbReference>
<reference evidence="2" key="1">
    <citation type="journal article" date="2014" name="Science">
        <title>Ancient hybridizations among the ancestral genomes of bread wheat.</title>
        <authorList>
            <consortium name="International Wheat Genome Sequencing Consortium,"/>
            <person name="Marcussen T."/>
            <person name="Sandve S.R."/>
            <person name="Heier L."/>
            <person name="Spannagl M."/>
            <person name="Pfeifer M."/>
            <person name="Jakobsen K.S."/>
            <person name="Wulff B.B."/>
            <person name="Steuernagel B."/>
            <person name="Mayer K.F."/>
            <person name="Olsen O.A."/>
        </authorList>
    </citation>
    <scope>NUCLEOTIDE SEQUENCE [LARGE SCALE GENOMIC DNA]</scope>
    <source>
        <strain evidence="2">cv. AL8/78</strain>
    </source>
</reference>
<dbReference type="AlphaFoldDB" id="A0A453BKN0"/>
<keyword evidence="2" id="KW-1185">Reference proteome</keyword>